<dbReference type="SUPFAM" id="SSF81324">
    <property type="entry name" value="Voltage-gated potassium channels"/>
    <property type="match status" value="1"/>
</dbReference>
<dbReference type="InterPro" id="IPR005821">
    <property type="entry name" value="Ion_trans_dom"/>
</dbReference>
<dbReference type="Proteomes" id="UP001642540">
    <property type="component" value="Unassembled WGS sequence"/>
</dbReference>
<keyword evidence="4 5" id="KW-0472">Membrane</keyword>
<comment type="subcellular location">
    <subcellularLocation>
        <location evidence="1">Membrane</location>
        <topology evidence="1">Multi-pass membrane protein</topology>
    </subcellularLocation>
</comment>
<feature type="transmembrane region" description="Helical" evidence="5">
    <location>
        <begin position="82"/>
        <end position="111"/>
    </location>
</feature>
<comment type="caution">
    <text evidence="7">The sequence shown here is derived from an EMBL/GenBank/DDBJ whole genome shotgun (WGS) entry which is preliminary data.</text>
</comment>
<dbReference type="PANTHER" id="PTHR47077:SF1">
    <property type="entry name" value="CATION CHANNEL SPERM-ASSOCIATED PROTEIN 4"/>
    <property type="match status" value="1"/>
</dbReference>
<dbReference type="EMBL" id="CAXLJM020000101">
    <property type="protein sequence ID" value="CAL8133701.1"/>
    <property type="molecule type" value="Genomic_DNA"/>
</dbReference>
<reference evidence="7 8" key="1">
    <citation type="submission" date="2024-08" db="EMBL/GenBank/DDBJ databases">
        <authorList>
            <person name="Cucini C."/>
            <person name="Frati F."/>
        </authorList>
    </citation>
    <scope>NUCLEOTIDE SEQUENCE [LARGE SCALE GENOMIC DNA]</scope>
</reference>
<protein>
    <recommendedName>
        <fullName evidence="6">Ion transport domain-containing protein</fullName>
    </recommendedName>
</protein>
<evidence type="ECO:0000256" key="2">
    <source>
        <dbReference type="ARBA" id="ARBA00022692"/>
    </source>
</evidence>
<dbReference type="PANTHER" id="PTHR47077">
    <property type="entry name" value="ION_TRANS DOMAIN-CONTAINING PROTEIN"/>
    <property type="match status" value="1"/>
</dbReference>
<evidence type="ECO:0000313" key="8">
    <source>
        <dbReference type="Proteomes" id="UP001642540"/>
    </source>
</evidence>
<dbReference type="Gene3D" id="1.10.287.70">
    <property type="match status" value="1"/>
</dbReference>
<accession>A0ABP1RR70</accession>
<name>A0ABP1RR70_9HEXA</name>
<proteinExistence type="predicted"/>
<dbReference type="Pfam" id="PF00520">
    <property type="entry name" value="Ion_trans"/>
    <property type="match status" value="1"/>
</dbReference>
<evidence type="ECO:0000256" key="3">
    <source>
        <dbReference type="ARBA" id="ARBA00022989"/>
    </source>
</evidence>
<evidence type="ECO:0000256" key="4">
    <source>
        <dbReference type="ARBA" id="ARBA00023136"/>
    </source>
</evidence>
<keyword evidence="3 5" id="KW-1133">Transmembrane helix</keyword>
<keyword evidence="2 5" id="KW-0812">Transmembrane</keyword>
<organism evidence="7 8">
    <name type="scientific">Orchesella dallaii</name>
    <dbReference type="NCBI Taxonomy" id="48710"/>
    <lineage>
        <taxon>Eukaryota</taxon>
        <taxon>Metazoa</taxon>
        <taxon>Ecdysozoa</taxon>
        <taxon>Arthropoda</taxon>
        <taxon>Hexapoda</taxon>
        <taxon>Collembola</taxon>
        <taxon>Entomobryomorpha</taxon>
        <taxon>Entomobryoidea</taxon>
        <taxon>Orchesellidae</taxon>
        <taxon>Orchesellinae</taxon>
        <taxon>Orchesella</taxon>
    </lineage>
</organism>
<evidence type="ECO:0000256" key="1">
    <source>
        <dbReference type="ARBA" id="ARBA00004141"/>
    </source>
</evidence>
<feature type="transmembrane region" description="Helical" evidence="5">
    <location>
        <begin position="20"/>
        <end position="40"/>
    </location>
</feature>
<evidence type="ECO:0000259" key="6">
    <source>
        <dbReference type="Pfam" id="PF00520"/>
    </source>
</evidence>
<feature type="domain" description="Ion transport" evidence="6">
    <location>
        <begin position="3"/>
        <end position="116"/>
    </location>
</feature>
<gene>
    <name evidence="7" type="ORF">ODALV1_LOCUS25184</name>
</gene>
<dbReference type="InterPro" id="IPR028744">
    <property type="entry name" value="CatSper4"/>
</dbReference>
<sequence>MTSLSIVTHTVIKSGLDMGNILLVLIIFMLVLSVMAVILFDIEDLQPQRFLNALDAWIVLFICVTQDGWAQILNSYERESKYFVMLAIYLIFAVSVGAFVFANLIVAVIVANLESSVKELREEMRLHDNPLEFQGSTDVEIIPVYDLLSSRSFVCISQRPLKIPRLKRLSQRRLQVYTSLIVALEQNMLEAEIICLDMEKIMAVILSIIVQLDANTSEISREERKAALDALAHIMSETKTKLSKTLLTGKKSVQFLGAETREI</sequence>
<feature type="transmembrane region" description="Helical" evidence="5">
    <location>
        <begin position="52"/>
        <end position="70"/>
    </location>
</feature>
<keyword evidence="8" id="KW-1185">Reference proteome</keyword>
<evidence type="ECO:0000256" key="5">
    <source>
        <dbReference type="SAM" id="Phobius"/>
    </source>
</evidence>
<evidence type="ECO:0000313" key="7">
    <source>
        <dbReference type="EMBL" id="CAL8133701.1"/>
    </source>
</evidence>